<protein>
    <submittedName>
        <fullName evidence="2">Uncharacterized protein</fullName>
    </submittedName>
</protein>
<sequence length="445" mass="52040">MSEVIDFYVSLLDDKSANEIINKFKETVPGFSKQPPLKLKKKYINQIFKRQTPKTKKLKTDPFLQHFYNGHDLNDLSEATSKEEFLARISSKEIPDHLKVALTIKYDIKLVEEILPELQRKVENSEKLFDFTLEVKTDEEALKLLSQDLYLNDQQKEYLFKSALLLLSSEQTKQYKIELNKVKKMSPKEFYAYYQNIQNQGLSSIAYAVQHDSLDYLISYGLVFKFLYEIARKGKEAVDELEQLQIHKTKLQEVEKSLKELKVRFKAADEANKNIVVVKKTVNTLQKELENMKDMLADKELEIAQLGDNNKSQMEEQKVLYQSMMQTKDQEILNLRRQLESWKVDVAEKINGFCVLYESSDVSLAQYLFPEVIFVTFKDWEKQKDSLIKNGLTRIYIQQNGISSKKMFALQKSLKGMLYSTFVIHDHKSLIELLSIWKRGEESNV</sequence>
<name>A0ABY8X8I6_9BACL</name>
<organism evidence="2 3">
    <name type="scientific">Paenibacillus polygoni</name>
    <dbReference type="NCBI Taxonomy" id="3050112"/>
    <lineage>
        <taxon>Bacteria</taxon>
        <taxon>Bacillati</taxon>
        <taxon>Bacillota</taxon>
        <taxon>Bacilli</taxon>
        <taxon>Bacillales</taxon>
        <taxon>Paenibacillaceae</taxon>
        <taxon>Paenibacillus</taxon>
    </lineage>
</organism>
<evidence type="ECO:0000313" key="3">
    <source>
        <dbReference type="Proteomes" id="UP001236415"/>
    </source>
</evidence>
<proteinExistence type="predicted"/>
<dbReference type="RefSeq" id="WP_285746142.1">
    <property type="nucleotide sequence ID" value="NZ_CP127162.1"/>
</dbReference>
<feature type="coiled-coil region" evidence="1">
    <location>
        <begin position="241"/>
        <end position="345"/>
    </location>
</feature>
<dbReference type="EMBL" id="CP127162">
    <property type="protein sequence ID" value="WIV19781.1"/>
    <property type="molecule type" value="Genomic_DNA"/>
</dbReference>
<dbReference type="Proteomes" id="UP001236415">
    <property type="component" value="Chromosome"/>
</dbReference>
<gene>
    <name evidence="2" type="ORF">QPK24_03310</name>
</gene>
<accession>A0ABY8X8I6</accession>
<keyword evidence="1" id="KW-0175">Coiled coil</keyword>
<evidence type="ECO:0000256" key="1">
    <source>
        <dbReference type="SAM" id="Coils"/>
    </source>
</evidence>
<evidence type="ECO:0000313" key="2">
    <source>
        <dbReference type="EMBL" id="WIV19781.1"/>
    </source>
</evidence>
<reference evidence="2 3" key="1">
    <citation type="submission" date="2023-06" db="EMBL/GenBank/DDBJ databases">
        <title>Paenibacillus polygonum sp. nov., an endophytic bacterium, isolated from Polygonum lapathifolium L. in Nanji Wetland National Nature Reserve, South of Poyang Lake, Jiangxi Province, China.</title>
        <authorList>
            <person name="Yu Z."/>
        </authorList>
    </citation>
    <scope>NUCLEOTIDE SEQUENCE [LARGE SCALE GENOMIC DNA]</scope>
    <source>
        <strain evidence="2 3">C31</strain>
    </source>
</reference>
<keyword evidence="3" id="KW-1185">Reference proteome</keyword>